<evidence type="ECO:0000256" key="6">
    <source>
        <dbReference type="ARBA" id="ARBA00039017"/>
    </source>
</evidence>
<evidence type="ECO:0000256" key="2">
    <source>
        <dbReference type="ARBA" id="ARBA00022642"/>
    </source>
</evidence>
<reference evidence="10" key="2">
    <citation type="submission" date="2020-09" db="EMBL/GenBank/DDBJ databases">
        <authorList>
            <person name="Sun Q."/>
            <person name="Kim S."/>
        </authorList>
    </citation>
    <scope>NUCLEOTIDE SEQUENCE</scope>
    <source>
        <strain evidence="10">KCTC 12719</strain>
    </source>
</reference>
<dbReference type="GO" id="GO:0019363">
    <property type="term" value="P:pyridine nucleotide biosynthetic process"/>
    <property type="evidence" value="ECO:0007669"/>
    <property type="project" value="UniProtKB-KW"/>
</dbReference>
<evidence type="ECO:0000313" key="10">
    <source>
        <dbReference type="EMBL" id="GHA50546.1"/>
    </source>
</evidence>
<accession>A0A918SKP3</accession>
<evidence type="ECO:0000259" key="9">
    <source>
        <dbReference type="Pfam" id="PF00857"/>
    </source>
</evidence>
<dbReference type="SUPFAM" id="SSF52499">
    <property type="entry name" value="Isochorismatase-like hydrolases"/>
    <property type="match status" value="1"/>
</dbReference>
<dbReference type="AlphaFoldDB" id="A0A918SKP3"/>
<dbReference type="RefSeq" id="WP_189606279.1">
    <property type="nucleotide sequence ID" value="NZ_BMXB01000024.1"/>
</dbReference>
<dbReference type="CDD" id="cd01011">
    <property type="entry name" value="nicotinamidase"/>
    <property type="match status" value="1"/>
</dbReference>
<evidence type="ECO:0000256" key="1">
    <source>
        <dbReference type="ARBA" id="ARBA00006336"/>
    </source>
</evidence>
<dbReference type="Pfam" id="PF00857">
    <property type="entry name" value="Isochorismatase"/>
    <property type="match status" value="1"/>
</dbReference>
<protein>
    <recommendedName>
        <fullName evidence="8">Nicotinamidase</fullName>
        <ecNumber evidence="6">3.5.1.19</ecNumber>
    </recommendedName>
    <alternativeName>
        <fullName evidence="7">Nicotinamide deamidase</fullName>
    </alternativeName>
</protein>
<dbReference type="GO" id="GO:0046872">
    <property type="term" value="F:metal ion binding"/>
    <property type="evidence" value="ECO:0007669"/>
    <property type="project" value="UniProtKB-KW"/>
</dbReference>
<comment type="pathway">
    <text evidence="5">Cofactor biosynthesis; nicotinate biosynthesis; nicotinate from nicotinamide: step 1/1.</text>
</comment>
<dbReference type="EC" id="3.5.1.19" evidence="6"/>
<dbReference type="PANTHER" id="PTHR11080">
    <property type="entry name" value="PYRAZINAMIDASE/NICOTINAMIDASE"/>
    <property type="match status" value="1"/>
</dbReference>
<dbReference type="FunFam" id="3.40.50.850:FF:000006">
    <property type="entry name" value="Bifunctional pyrazinamidase/nicotinamidase"/>
    <property type="match status" value="1"/>
</dbReference>
<evidence type="ECO:0000256" key="5">
    <source>
        <dbReference type="ARBA" id="ARBA00037900"/>
    </source>
</evidence>
<evidence type="ECO:0000313" key="11">
    <source>
        <dbReference type="Proteomes" id="UP000610456"/>
    </source>
</evidence>
<gene>
    <name evidence="10" type="primary">pncA</name>
    <name evidence="10" type="ORF">GCM10007103_34120</name>
</gene>
<evidence type="ECO:0000256" key="4">
    <source>
        <dbReference type="ARBA" id="ARBA00022801"/>
    </source>
</evidence>
<name>A0A918SKP3_9FLAO</name>
<keyword evidence="11" id="KW-1185">Reference proteome</keyword>
<dbReference type="GO" id="GO:0008936">
    <property type="term" value="F:nicotinamidase activity"/>
    <property type="evidence" value="ECO:0007669"/>
    <property type="project" value="UniProtKB-EC"/>
</dbReference>
<comment type="similarity">
    <text evidence="1">Belongs to the isochorismatase family.</text>
</comment>
<reference evidence="10" key="1">
    <citation type="journal article" date="2014" name="Int. J. Syst. Evol. Microbiol.">
        <title>Complete genome sequence of Corynebacterium casei LMG S-19264T (=DSM 44701T), isolated from a smear-ripened cheese.</title>
        <authorList>
            <consortium name="US DOE Joint Genome Institute (JGI-PGF)"/>
            <person name="Walter F."/>
            <person name="Albersmeier A."/>
            <person name="Kalinowski J."/>
            <person name="Ruckert C."/>
        </authorList>
    </citation>
    <scope>NUCLEOTIDE SEQUENCE</scope>
    <source>
        <strain evidence="10">KCTC 12719</strain>
    </source>
</reference>
<dbReference type="InterPro" id="IPR000868">
    <property type="entry name" value="Isochorismatase-like_dom"/>
</dbReference>
<dbReference type="InterPro" id="IPR036380">
    <property type="entry name" value="Isochorismatase-like_sf"/>
</dbReference>
<comment type="caution">
    <text evidence="10">The sequence shown here is derived from an EMBL/GenBank/DDBJ whole genome shotgun (WGS) entry which is preliminary data.</text>
</comment>
<dbReference type="Proteomes" id="UP000610456">
    <property type="component" value="Unassembled WGS sequence"/>
</dbReference>
<dbReference type="InterPro" id="IPR052347">
    <property type="entry name" value="Isochorismatase_Nicotinamidase"/>
</dbReference>
<dbReference type="EMBL" id="BMXB01000024">
    <property type="protein sequence ID" value="GHA50546.1"/>
    <property type="molecule type" value="Genomic_DNA"/>
</dbReference>
<feature type="domain" description="Isochorismatase-like" evidence="9">
    <location>
        <begin position="3"/>
        <end position="200"/>
    </location>
</feature>
<sequence>MKTLIIIDVQNDFIPGGSLAVPEGDQIVQVINAMLPKFDLVVATQDWHPSDHKSFASNHPGKEVFEKIELNGLTQQLWPNHCLRDSYGAQFHPELETKPIEAIFRKGMDPEIDSYSGFYDNGHKKSTGLAGYLKEKGAEDLNFCGLAADICIYFSLLDALKEGFSATLIEDASKALDTSGFTNIKEDIKEKGGKIITSEEI</sequence>
<keyword evidence="4" id="KW-0378">Hydrolase</keyword>
<keyword evidence="3" id="KW-0479">Metal-binding</keyword>
<organism evidence="10 11">
    <name type="scientific">Salinimicrobium marinum</name>
    <dbReference type="NCBI Taxonomy" id="680283"/>
    <lineage>
        <taxon>Bacteria</taxon>
        <taxon>Pseudomonadati</taxon>
        <taxon>Bacteroidota</taxon>
        <taxon>Flavobacteriia</taxon>
        <taxon>Flavobacteriales</taxon>
        <taxon>Flavobacteriaceae</taxon>
        <taxon>Salinimicrobium</taxon>
    </lineage>
</organism>
<evidence type="ECO:0000256" key="3">
    <source>
        <dbReference type="ARBA" id="ARBA00022723"/>
    </source>
</evidence>
<proteinExistence type="inferred from homology"/>
<evidence type="ECO:0000256" key="8">
    <source>
        <dbReference type="ARBA" id="ARBA00072277"/>
    </source>
</evidence>
<evidence type="ECO:0000256" key="7">
    <source>
        <dbReference type="ARBA" id="ARBA00043224"/>
    </source>
</evidence>
<dbReference type="Gene3D" id="3.40.50.850">
    <property type="entry name" value="Isochorismatase-like"/>
    <property type="match status" value="1"/>
</dbReference>
<dbReference type="NCBIfam" id="NF008623">
    <property type="entry name" value="PRK11609.1"/>
    <property type="match status" value="1"/>
</dbReference>
<dbReference type="PANTHER" id="PTHR11080:SF2">
    <property type="entry name" value="LD05707P"/>
    <property type="match status" value="1"/>
</dbReference>
<keyword evidence="2" id="KW-0662">Pyridine nucleotide biosynthesis</keyword>